<protein>
    <submittedName>
        <fullName evidence="2">Glycosyltransferase family 2 protein</fullName>
    </submittedName>
</protein>
<dbReference type="GO" id="GO:0016740">
    <property type="term" value="F:transferase activity"/>
    <property type="evidence" value="ECO:0007669"/>
    <property type="project" value="UniProtKB-KW"/>
</dbReference>
<dbReference type="CDD" id="cd04179">
    <property type="entry name" value="DPM_DPG-synthase_like"/>
    <property type="match status" value="1"/>
</dbReference>
<evidence type="ECO:0000313" key="3">
    <source>
        <dbReference type="Proteomes" id="UP000319296"/>
    </source>
</evidence>
<dbReference type="Pfam" id="PF00535">
    <property type="entry name" value="Glycos_transf_2"/>
    <property type="match status" value="1"/>
</dbReference>
<dbReference type="InterPro" id="IPR029044">
    <property type="entry name" value="Nucleotide-diphossugar_trans"/>
</dbReference>
<feature type="domain" description="Glycosyltransferase 2-like" evidence="1">
    <location>
        <begin position="4"/>
        <end position="166"/>
    </location>
</feature>
<evidence type="ECO:0000259" key="1">
    <source>
        <dbReference type="Pfam" id="PF00535"/>
    </source>
</evidence>
<name>A0A519BK03_9DELT</name>
<dbReference type="Gene3D" id="3.90.550.10">
    <property type="entry name" value="Spore Coat Polysaccharide Biosynthesis Protein SpsA, Chain A"/>
    <property type="match status" value="1"/>
</dbReference>
<reference evidence="2 3" key="1">
    <citation type="journal article" date="2019" name="ISME J.">
        <title>Insights into ecological role of a new deltaproteobacterial order Candidatus Acidulodesulfobacterales by metagenomics and metatranscriptomics.</title>
        <authorList>
            <person name="Tan S."/>
            <person name="Liu J."/>
            <person name="Fang Y."/>
            <person name="Hedlund B.P."/>
            <person name="Lian Z.H."/>
            <person name="Huang L.Y."/>
            <person name="Li J.T."/>
            <person name="Huang L.N."/>
            <person name="Li W.J."/>
            <person name="Jiang H.C."/>
            <person name="Dong H.L."/>
            <person name="Shu W.S."/>
        </authorList>
    </citation>
    <scope>NUCLEOTIDE SEQUENCE [LARGE SCALE GENOMIC DNA]</scope>
    <source>
        <strain evidence="2">AP1</strain>
    </source>
</reference>
<dbReference type="AlphaFoldDB" id="A0A519BK03"/>
<dbReference type="Proteomes" id="UP000319296">
    <property type="component" value="Unassembled WGS sequence"/>
</dbReference>
<proteinExistence type="predicted"/>
<dbReference type="InterPro" id="IPR001173">
    <property type="entry name" value="Glyco_trans_2-like"/>
</dbReference>
<dbReference type="PANTHER" id="PTHR48090:SF7">
    <property type="entry name" value="RFBJ PROTEIN"/>
    <property type="match status" value="1"/>
</dbReference>
<dbReference type="PANTHER" id="PTHR48090">
    <property type="entry name" value="UNDECAPRENYL-PHOSPHATE 4-DEOXY-4-FORMAMIDO-L-ARABINOSE TRANSFERASE-RELATED"/>
    <property type="match status" value="1"/>
</dbReference>
<accession>A0A519BK03</accession>
<dbReference type="SUPFAM" id="SSF53448">
    <property type="entry name" value="Nucleotide-diphospho-sugar transferases"/>
    <property type="match status" value="1"/>
</dbReference>
<comment type="caution">
    <text evidence="2">The sequence shown here is derived from an EMBL/GenBank/DDBJ whole genome shotgun (WGS) entry which is preliminary data.</text>
</comment>
<sequence>MKLSVIIPCYNEVNTIVKIIDAVKSSPYQNKEIIIVDDFSTDGTGDLLKNGLEGQVDKVIYHEFNQGKGAAIRTGIKAATGDMVIIQDADLEYDPKEYSKLVEPILQGKADVVFGSRFVTTENRRIVYFWHSVGNKVLTLLSNIFTNLNLSDMETCYKVFKIDIIRNIDIEENRFGFEPEITAKIAKIKGIRIYEVGISYYGRTYAEGKKIGWKDGFRAIYCIIKYNVFF</sequence>
<dbReference type="InterPro" id="IPR050256">
    <property type="entry name" value="Glycosyltransferase_2"/>
</dbReference>
<evidence type="ECO:0000313" key="2">
    <source>
        <dbReference type="EMBL" id="RZD17600.1"/>
    </source>
</evidence>
<organism evidence="2 3">
    <name type="scientific">Candidatus Acididesulfobacter diazotrophicus</name>
    <dbReference type="NCBI Taxonomy" id="2597226"/>
    <lineage>
        <taxon>Bacteria</taxon>
        <taxon>Deltaproteobacteria</taxon>
        <taxon>Candidatus Acidulodesulfobacterales</taxon>
        <taxon>Candidatus Acididesulfobacter</taxon>
    </lineage>
</organism>
<gene>
    <name evidence="2" type="ORF">EVG15_10340</name>
</gene>
<dbReference type="EMBL" id="SGBB01000030">
    <property type="protein sequence ID" value="RZD17600.1"/>
    <property type="molecule type" value="Genomic_DNA"/>
</dbReference>
<keyword evidence="2" id="KW-0808">Transferase</keyword>